<accession>A0A1H1GEQ6</accession>
<dbReference type="Proteomes" id="UP000199365">
    <property type="component" value="Unassembled WGS sequence"/>
</dbReference>
<dbReference type="SUPFAM" id="SSF47473">
    <property type="entry name" value="EF-hand"/>
    <property type="match status" value="1"/>
</dbReference>
<feature type="signal peptide" evidence="1">
    <location>
        <begin position="1"/>
        <end position="19"/>
    </location>
</feature>
<dbReference type="InterPro" id="IPR011992">
    <property type="entry name" value="EF-hand-dom_pair"/>
</dbReference>
<organism evidence="2 3">
    <name type="scientific">Paraburkholderia tuberum</name>
    <dbReference type="NCBI Taxonomy" id="157910"/>
    <lineage>
        <taxon>Bacteria</taxon>
        <taxon>Pseudomonadati</taxon>
        <taxon>Pseudomonadota</taxon>
        <taxon>Betaproteobacteria</taxon>
        <taxon>Burkholderiales</taxon>
        <taxon>Burkholderiaceae</taxon>
        <taxon>Paraburkholderia</taxon>
    </lineage>
</organism>
<sequence length="83" mass="9226">MKRLFVILAATFAVSSAFAQSSMQQMLEARFTAANATHDGKLTKEQAEAGMPRVAAHFDEIDTTHQGYVTLEQIEQFAAQHRQ</sequence>
<keyword evidence="3" id="KW-1185">Reference proteome</keyword>
<dbReference type="Gene3D" id="1.10.238.10">
    <property type="entry name" value="EF-hand"/>
    <property type="match status" value="1"/>
</dbReference>
<evidence type="ECO:0000256" key="1">
    <source>
        <dbReference type="SAM" id="SignalP"/>
    </source>
</evidence>
<evidence type="ECO:0008006" key="4">
    <source>
        <dbReference type="Google" id="ProtNLM"/>
    </source>
</evidence>
<reference evidence="3" key="1">
    <citation type="submission" date="2016-10" db="EMBL/GenBank/DDBJ databases">
        <authorList>
            <person name="Varghese N."/>
            <person name="Submissions S."/>
        </authorList>
    </citation>
    <scope>NUCLEOTIDE SEQUENCE [LARGE SCALE GENOMIC DNA]</scope>
    <source>
        <strain evidence="3">DUS833</strain>
    </source>
</reference>
<evidence type="ECO:0000313" key="2">
    <source>
        <dbReference type="EMBL" id="SDR11657.1"/>
    </source>
</evidence>
<dbReference type="EMBL" id="FNKX01000001">
    <property type="protein sequence ID" value="SDR11657.1"/>
    <property type="molecule type" value="Genomic_DNA"/>
</dbReference>
<feature type="chain" id="PRO_5011438919" description="EF-hand domain-containing protein" evidence="1">
    <location>
        <begin position="20"/>
        <end position="83"/>
    </location>
</feature>
<protein>
    <recommendedName>
        <fullName evidence="4">EF-hand domain-containing protein</fullName>
    </recommendedName>
</protein>
<name>A0A1H1GEQ6_9BURK</name>
<dbReference type="AlphaFoldDB" id="A0A1H1GEQ6"/>
<dbReference type="STRING" id="157910.SAMN05445850_2861"/>
<evidence type="ECO:0000313" key="3">
    <source>
        <dbReference type="Proteomes" id="UP000199365"/>
    </source>
</evidence>
<gene>
    <name evidence="2" type="ORF">SAMN05445850_2861</name>
</gene>
<proteinExistence type="predicted"/>
<keyword evidence="1" id="KW-0732">Signal</keyword>